<reference evidence="11 12" key="1">
    <citation type="submission" date="2023-08" db="EMBL/GenBank/DDBJ databases">
        <title>Functional and genomic diversity of the sorghum phyllosphere microbiome.</title>
        <authorList>
            <person name="Shade A."/>
        </authorList>
    </citation>
    <scope>NUCLEOTIDE SEQUENCE [LARGE SCALE GENOMIC DNA]</scope>
    <source>
        <strain evidence="11 12">SORGH_AS_0919</strain>
    </source>
</reference>
<feature type="transmembrane region" description="Helical" evidence="8">
    <location>
        <begin position="183"/>
        <end position="203"/>
    </location>
</feature>
<dbReference type="Pfam" id="PF04039">
    <property type="entry name" value="MnhB"/>
    <property type="match status" value="1"/>
</dbReference>
<evidence type="ECO:0000256" key="3">
    <source>
        <dbReference type="ARBA" id="ARBA00022475"/>
    </source>
</evidence>
<dbReference type="InterPro" id="IPR007182">
    <property type="entry name" value="MnhB"/>
</dbReference>
<keyword evidence="6 8" id="KW-0472">Membrane</keyword>
<feature type="transmembrane region" description="Helical" evidence="8">
    <location>
        <begin position="209"/>
        <end position="227"/>
    </location>
</feature>
<comment type="caution">
    <text evidence="11">The sequence shown here is derived from an EMBL/GenBank/DDBJ whole genome shotgun (WGS) entry which is preliminary data.</text>
</comment>
<dbReference type="PANTHER" id="PTHR33932">
    <property type="entry name" value="NA(+)/H(+) ANTIPORTER SUBUNIT B"/>
    <property type="match status" value="1"/>
</dbReference>
<dbReference type="RefSeq" id="WP_309666028.1">
    <property type="nucleotide sequence ID" value="NZ_JAVIZA010000001.1"/>
</dbReference>
<evidence type="ECO:0000256" key="4">
    <source>
        <dbReference type="ARBA" id="ARBA00022692"/>
    </source>
</evidence>
<evidence type="ECO:0000256" key="5">
    <source>
        <dbReference type="ARBA" id="ARBA00022989"/>
    </source>
</evidence>
<evidence type="ECO:0000256" key="7">
    <source>
        <dbReference type="SAM" id="MobiDB-lite"/>
    </source>
</evidence>
<gene>
    <name evidence="11" type="ORF">QE367_001681</name>
</gene>
<sequence length="326" mass="31896">MNVDLLDLLAVGAVVVVASVAVLVRGRAAATTAFLVFGILLAVLWGRIDAPDVALAEAALGGGIAGALLVDALERRAPPRPSAESRGRAVTIGVAVAGGAAGLVSLLLAVRSVSAEPADLGREAVAATDAAGVSHPVTAVLLSYRSLDTLLEIAVLVVAAVAAGAVGGERLRAVRPADPVRRALAVVIVPVVLVLAIWVLVAGSVQPGGAFQSGALIAAALVIARLCGIRAAAVSRPVATAIVGTSLLAFVALAVIGLVVTGAWLGLDTAWAGGAILAIEAVLAAGIGVALSEIFFAAGAVDDSASPAGAVDDSASPAGAMDEERA</sequence>
<dbReference type="InterPro" id="IPR050622">
    <property type="entry name" value="CPA3_antiporter_subunitB"/>
</dbReference>
<feature type="region of interest" description="Disordered" evidence="7">
    <location>
        <begin position="304"/>
        <end position="326"/>
    </location>
</feature>
<evidence type="ECO:0000256" key="1">
    <source>
        <dbReference type="ARBA" id="ARBA00004651"/>
    </source>
</evidence>
<comment type="subcellular location">
    <subcellularLocation>
        <location evidence="1">Cell membrane</location>
        <topology evidence="1">Multi-pass membrane protein</topology>
    </subcellularLocation>
</comment>
<keyword evidence="5 8" id="KW-1133">Transmembrane helix</keyword>
<evidence type="ECO:0000256" key="2">
    <source>
        <dbReference type="ARBA" id="ARBA00009425"/>
    </source>
</evidence>
<feature type="transmembrane region" description="Helical" evidence="8">
    <location>
        <begin position="6"/>
        <end position="24"/>
    </location>
</feature>
<evidence type="ECO:0000256" key="6">
    <source>
        <dbReference type="ARBA" id="ARBA00023136"/>
    </source>
</evidence>
<proteinExistence type="inferred from homology"/>
<feature type="domain" description="Na+/H+ antiporter MnhB subunit-related protein" evidence="9">
    <location>
        <begin position="182"/>
        <end position="290"/>
    </location>
</feature>
<evidence type="ECO:0000256" key="8">
    <source>
        <dbReference type="SAM" id="Phobius"/>
    </source>
</evidence>
<dbReference type="Pfam" id="PF13244">
    <property type="entry name" value="MbhD"/>
    <property type="match status" value="1"/>
</dbReference>
<feature type="transmembrane region" description="Helical" evidence="8">
    <location>
        <begin position="271"/>
        <end position="291"/>
    </location>
</feature>
<protein>
    <submittedName>
        <fullName evidence="11">Multisubunit Na+/H+ antiporter MnhB subunit</fullName>
    </submittedName>
</protein>
<keyword evidence="12" id="KW-1185">Reference proteome</keyword>
<feature type="transmembrane region" description="Helical" evidence="8">
    <location>
        <begin position="150"/>
        <end position="171"/>
    </location>
</feature>
<evidence type="ECO:0000259" key="10">
    <source>
        <dbReference type="Pfam" id="PF13244"/>
    </source>
</evidence>
<name>A0ABU1I0S2_9MICO</name>
<dbReference type="EMBL" id="JAVIZA010000001">
    <property type="protein sequence ID" value="MDR6167477.1"/>
    <property type="molecule type" value="Genomic_DNA"/>
</dbReference>
<evidence type="ECO:0000313" key="11">
    <source>
        <dbReference type="EMBL" id="MDR6167477.1"/>
    </source>
</evidence>
<comment type="similarity">
    <text evidence="2">Belongs to the CPA3 antiporters (TC 2.A.63) subunit B family.</text>
</comment>
<feature type="transmembrane region" description="Helical" evidence="8">
    <location>
        <begin position="239"/>
        <end position="265"/>
    </location>
</feature>
<feature type="transmembrane region" description="Helical" evidence="8">
    <location>
        <begin position="89"/>
        <end position="110"/>
    </location>
</feature>
<evidence type="ECO:0000259" key="9">
    <source>
        <dbReference type="Pfam" id="PF04039"/>
    </source>
</evidence>
<keyword evidence="4 8" id="KW-0812">Transmembrane</keyword>
<feature type="transmembrane region" description="Helical" evidence="8">
    <location>
        <begin position="31"/>
        <end position="48"/>
    </location>
</feature>
<organism evidence="11 12">
    <name type="scientific">Microbacterium paludicola</name>
    <dbReference type="NCBI Taxonomy" id="300019"/>
    <lineage>
        <taxon>Bacteria</taxon>
        <taxon>Bacillati</taxon>
        <taxon>Actinomycetota</taxon>
        <taxon>Actinomycetes</taxon>
        <taxon>Micrococcales</taxon>
        <taxon>Microbacteriaceae</taxon>
        <taxon>Microbacterium</taxon>
    </lineage>
</organism>
<feature type="transmembrane region" description="Helical" evidence="8">
    <location>
        <begin position="54"/>
        <end position="73"/>
    </location>
</feature>
<feature type="domain" description="MrpA C-terminal/MbhD" evidence="10">
    <location>
        <begin position="14"/>
        <end position="75"/>
    </location>
</feature>
<dbReference type="PANTHER" id="PTHR33932:SF4">
    <property type="entry name" value="NA(+)_H(+) ANTIPORTER SUBUNIT B"/>
    <property type="match status" value="1"/>
</dbReference>
<dbReference type="InterPro" id="IPR025383">
    <property type="entry name" value="MrpA_C/MbhD"/>
</dbReference>
<keyword evidence="3" id="KW-1003">Cell membrane</keyword>
<accession>A0ABU1I0S2</accession>
<evidence type="ECO:0000313" key="12">
    <source>
        <dbReference type="Proteomes" id="UP001260188"/>
    </source>
</evidence>
<dbReference type="Proteomes" id="UP001260188">
    <property type="component" value="Unassembled WGS sequence"/>
</dbReference>